<dbReference type="Pfam" id="PF06749">
    <property type="entry name" value="DUF1218"/>
    <property type="match status" value="1"/>
</dbReference>
<comment type="subcellular location">
    <subcellularLocation>
        <location evidence="1">Endomembrane system</location>
        <topology evidence="1">Multi-pass membrane protein</topology>
    </subcellularLocation>
</comment>
<protein>
    <recommendedName>
        <fullName evidence="11">Fiber protein Fb34</fullName>
    </recommendedName>
</protein>
<evidence type="ECO:0000256" key="4">
    <source>
        <dbReference type="ARBA" id="ARBA00022989"/>
    </source>
</evidence>
<evidence type="ECO:0000256" key="3">
    <source>
        <dbReference type="ARBA" id="ARBA00022729"/>
    </source>
</evidence>
<gene>
    <name evidence="10" type="ORF">CB5_LOCUS25813</name>
</gene>
<keyword evidence="3 9" id="KW-0732">Signal</keyword>
<evidence type="ECO:0000256" key="6">
    <source>
        <dbReference type="ARBA" id="ARBA00029467"/>
    </source>
</evidence>
<proteinExistence type="inferred from homology"/>
<feature type="region of interest" description="Disordered" evidence="7">
    <location>
        <begin position="187"/>
        <end position="208"/>
    </location>
</feature>
<evidence type="ECO:0000256" key="1">
    <source>
        <dbReference type="ARBA" id="ARBA00004127"/>
    </source>
</evidence>
<evidence type="ECO:0000256" key="2">
    <source>
        <dbReference type="ARBA" id="ARBA00022692"/>
    </source>
</evidence>
<comment type="similarity">
    <text evidence="6">Belongs to the DESIGUAL family.</text>
</comment>
<feature type="transmembrane region" description="Helical" evidence="8">
    <location>
        <begin position="58"/>
        <end position="79"/>
    </location>
</feature>
<dbReference type="GO" id="GO:0012505">
    <property type="term" value="C:endomembrane system"/>
    <property type="evidence" value="ECO:0007669"/>
    <property type="project" value="UniProtKB-SubCell"/>
</dbReference>
<feature type="chain" id="PRO_5028353615" description="Fiber protein Fb34" evidence="9">
    <location>
        <begin position="23"/>
        <end position="229"/>
    </location>
</feature>
<keyword evidence="2 8" id="KW-0812">Transmembrane</keyword>
<dbReference type="EMBL" id="LR862136">
    <property type="protein sequence ID" value="CAD1842602.1"/>
    <property type="molecule type" value="Genomic_DNA"/>
</dbReference>
<dbReference type="InterPro" id="IPR009606">
    <property type="entry name" value="DEAL/Modifying_wall_lignin1/2"/>
</dbReference>
<evidence type="ECO:0000313" key="10">
    <source>
        <dbReference type="EMBL" id="CAD1842602.1"/>
    </source>
</evidence>
<keyword evidence="4 8" id="KW-1133">Transmembrane helix</keyword>
<feature type="signal peptide" evidence="9">
    <location>
        <begin position="1"/>
        <end position="22"/>
    </location>
</feature>
<keyword evidence="5 8" id="KW-0472">Membrane</keyword>
<evidence type="ECO:0000256" key="5">
    <source>
        <dbReference type="ARBA" id="ARBA00023136"/>
    </source>
</evidence>
<accession>A0A6V7QHG9</accession>
<dbReference type="InterPro" id="IPR052222">
    <property type="entry name" value="DESIGUAL"/>
</dbReference>
<evidence type="ECO:0008006" key="11">
    <source>
        <dbReference type="Google" id="ProtNLM"/>
    </source>
</evidence>
<name>A0A6V7QHG9_ANACO</name>
<evidence type="ECO:0000256" key="7">
    <source>
        <dbReference type="SAM" id="MobiDB-lite"/>
    </source>
</evidence>
<feature type="transmembrane region" description="Helical" evidence="8">
    <location>
        <begin position="143"/>
        <end position="163"/>
    </location>
</feature>
<evidence type="ECO:0000256" key="9">
    <source>
        <dbReference type="SAM" id="SignalP"/>
    </source>
</evidence>
<reference evidence="10" key="1">
    <citation type="submission" date="2020-07" db="EMBL/GenBank/DDBJ databases">
        <authorList>
            <person name="Lin J."/>
        </authorList>
    </citation>
    <scope>NUCLEOTIDE SEQUENCE</scope>
</reference>
<evidence type="ECO:0000256" key="8">
    <source>
        <dbReference type="SAM" id="Phobius"/>
    </source>
</evidence>
<organism evidence="10">
    <name type="scientific">Ananas comosus var. bracteatus</name>
    <name type="common">red pineapple</name>
    <dbReference type="NCBI Taxonomy" id="296719"/>
    <lineage>
        <taxon>Eukaryota</taxon>
        <taxon>Viridiplantae</taxon>
        <taxon>Streptophyta</taxon>
        <taxon>Embryophyta</taxon>
        <taxon>Tracheophyta</taxon>
        <taxon>Spermatophyta</taxon>
        <taxon>Magnoliopsida</taxon>
        <taxon>Liliopsida</taxon>
        <taxon>Poales</taxon>
        <taxon>Bromeliaceae</taxon>
        <taxon>Bromelioideae</taxon>
        <taxon>Ananas</taxon>
    </lineage>
</organism>
<feature type="transmembrane region" description="Helical" evidence="8">
    <location>
        <begin position="91"/>
        <end position="114"/>
    </location>
</feature>
<dbReference type="AlphaFoldDB" id="A0A6V7QHG9"/>
<sequence length="229" mass="23876">MGVSISVVAAVSFLHLLAFVLAIGAESRRSTVGRVVPDEYDDRTYCAYDSDASTAYGVAAFFVLLASQALLSGVTRCLCFGRGLAASGSRTCAIAAFVLSWVTCIVAEACLVAGSARNAYHTKYVGYYIKRDLTSCAALRKGVFAAAAALVLVSLVASLVYYWSYSRAATGGWVKHQNEGGVGMTDYGTGKGKDESGGTATVASPSRERGLDGFDFPVTQLGLGLGAWG</sequence>
<dbReference type="PANTHER" id="PTHR31769">
    <property type="entry name" value="OS07G0462200 PROTEIN-RELATED"/>
    <property type="match status" value="1"/>
</dbReference>